<organism evidence="1 2">
    <name type="scientific">Saccharopolyspora phatthalungensis</name>
    <dbReference type="NCBI Taxonomy" id="664693"/>
    <lineage>
        <taxon>Bacteria</taxon>
        <taxon>Bacillati</taxon>
        <taxon>Actinomycetota</taxon>
        <taxon>Actinomycetes</taxon>
        <taxon>Pseudonocardiales</taxon>
        <taxon>Pseudonocardiaceae</taxon>
        <taxon>Saccharopolyspora</taxon>
    </lineage>
</organism>
<accession>A0A840QAZ4</accession>
<proteinExistence type="predicted"/>
<comment type="caution">
    <text evidence="1">The sequence shown here is derived from an EMBL/GenBank/DDBJ whole genome shotgun (WGS) entry which is preliminary data.</text>
</comment>
<evidence type="ECO:0000313" key="1">
    <source>
        <dbReference type="EMBL" id="MBB5155605.1"/>
    </source>
</evidence>
<evidence type="ECO:0000313" key="2">
    <source>
        <dbReference type="Proteomes" id="UP000584374"/>
    </source>
</evidence>
<dbReference type="EMBL" id="JACHIW010000001">
    <property type="protein sequence ID" value="MBB5155605.1"/>
    <property type="molecule type" value="Genomic_DNA"/>
</dbReference>
<name>A0A840QAZ4_9PSEU</name>
<protein>
    <submittedName>
        <fullName evidence="1">Uncharacterized protein</fullName>
    </submittedName>
</protein>
<gene>
    <name evidence="1" type="ORF">BJ970_003139</name>
</gene>
<dbReference type="Proteomes" id="UP000584374">
    <property type="component" value="Unassembled WGS sequence"/>
</dbReference>
<reference evidence="1 2" key="1">
    <citation type="submission" date="2020-08" db="EMBL/GenBank/DDBJ databases">
        <title>Sequencing the genomes of 1000 actinobacteria strains.</title>
        <authorList>
            <person name="Klenk H.-P."/>
        </authorList>
    </citation>
    <scope>NUCLEOTIDE SEQUENCE [LARGE SCALE GENOMIC DNA]</scope>
    <source>
        <strain evidence="1 2">DSM 45584</strain>
    </source>
</reference>
<keyword evidence="2" id="KW-1185">Reference proteome</keyword>
<dbReference type="AlphaFoldDB" id="A0A840QAZ4"/>
<sequence>MLKRAPAGTVRLQFKRYPFNNGHEYHDRITGHILFREHTKWKCRHCDFHVPEQRYMTWRAIIEDHRRHNGKT</sequence>